<keyword evidence="10" id="KW-1185">Reference proteome</keyword>
<comment type="subcellular location">
    <subcellularLocation>
        <location evidence="1">Membrane</location>
        <topology evidence="1">Multi-pass membrane protein</topology>
    </subcellularLocation>
</comment>
<evidence type="ECO:0000256" key="6">
    <source>
        <dbReference type="SAM" id="MobiDB-lite"/>
    </source>
</evidence>
<dbReference type="PROSITE" id="PS50222">
    <property type="entry name" value="EF_HAND_2"/>
    <property type="match status" value="2"/>
</dbReference>
<dbReference type="SUPFAM" id="SSF47473">
    <property type="entry name" value="EF-hand"/>
    <property type="match status" value="1"/>
</dbReference>
<dbReference type="EMBL" id="CAXAMM010040751">
    <property type="protein sequence ID" value="CAK9095219.1"/>
    <property type="molecule type" value="Genomic_DNA"/>
</dbReference>
<dbReference type="InterPro" id="IPR011992">
    <property type="entry name" value="EF-hand-dom_pair"/>
</dbReference>
<keyword evidence="4 7" id="KW-1133">Transmembrane helix</keyword>
<feature type="region of interest" description="Disordered" evidence="6">
    <location>
        <begin position="339"/>
        <end position="368"/>
    </location>
</feature>
<protein>
    <submittedName>
        <fullName evidence="9">Voltage-dependent R-type calcium channel subunit alpha-1E</fullName>
    </submittedName>
</protein>
<evidence type="ECO:0000259" key="8">
    <source>
        <dbReference type="PROSITE" id="PS50222"/>
    </source>
</evidence>
<dbReference type="SMART" id="SM00054">
    <property type="entry name" value="EFh"/>
    <property type="match status" value="2"/>
</dbReference>
<feature type="transmembrane region" description="Helical" evidence="7">
    <location>
        <begin position="184"/>
        <end position="206"/>
    </location>
</feature>
<dbReference type="PROSITE" id="PS00018">
    <property type="entry name" value="EF_HAND_1"/>
    <property type="match status" value="1"/>
</dbReference>
<evidence type="ECO:0000313" key="10">
    <source>
        <dbReference type="Proteomes" id="UP001642464"/>
    </source>
</evidence>
<feature type="domain" description="EF-hand" evidence="8">
    <location>
        <begin position="230"/>
        <end position="265"/>
    </location>
</feature>
<keyword evidence="3" id="KW-0106">Calcium</keyword>
<dbReference type="Gene3D" id="1.10.238.10">
    <property type="entry name" value="EF-hand"/>
    <property type="match status" value="1"/>
</dbReference>
<evidence type="ECO:0000256" key="7">
    <source>
        <dbReference type="SAM" id="Phobius"/>
    </source>
</evidence>
<name>A0ABP0R3Q5_9DINO</name>
<feature type="domain" description="EF-hand" evidence="8">
    <location>
        <begin position="275"/>
        <end position="310"/>
    </location>
</feature>
<feature type="compositionally biased region" description="Basic and acidic residues" evidence="6">
    <location>
        <begin position="339"/>
        <end position="362"/>
    </location>
</feature>
<evidence type="ECO:0000256" key="3">
    <source>
        <dbReference type="ARBA" id="ARBA00022837"/>
    </source>
</evidence>
<comment type="caution">
    <text evidence="9">The sequence shown here is derived from an EMBL/GenBank/DDBJ whole genome shotgun (WGS) entry which is preliminary data.</text>
</comment>
<evidence type="ECO:0000256" key="4">
    <source>
        <dbReference type="ARBA" id="ARBA00022989"/>
    </source>
</evidence>
<evidence type="ECO:0000313" key="9">
    <source>
        <dbReference type="EMBL" id="CAK9095219.1"/>
    </source>
</evidence>
<sequence>MDFGLVSLSLIEELAALLAAASFLDVSALRMLRMMRLVRVARIIRMLRFFSELRVMVNGIMGSAKPLLWAFVFLLILMFMVGVTFMQLAANYMSQDGLMEDDLMYYWGSLARTMRLSKQIEPTLGAISARAPGQGVQRVDGDNVEMTYTSTRLYRMTLYMAISGGVDWKDCVAPLHVVSWAMEYMFATYVFFTLFCCLNIVTGIFVDNAKALKSADEDAMYLEALTERKRWIAEVKELFSRLDTSINGKFTFQDFKTHVSSIKVQTLFRKLGINVDNIEADELWEILDADRSGEIDEEEFAKGAADPSSVVVVKSSPGLKYFQGPAQSIHVYRLMKENQRLHDKARPNDPERGEPPSRRPDPKGVPTWIDRTGVPFDTAAPPGLDLQTGCDVGLARQVKSEMLGLSEGTCSSKQLSHVIATDKASILTIIHWAQVLG</sequence>
<accession>A0ABP0R3Q5</accession>
<proteinExistence type="predicted"/>
<evidence type="ECO:0000256" key="2">
    <source>
        <dbReference type="ARBA" id="ARBA00022692"/>
    </source>
</evidence>
<keyword evidence="5 7" id="KW-0472">Membrane</keyword>
<evidence type="ECO:0000256" key="1">
    <source>
        <dbReference type="ARBA" id="ARBA00004141"/>
    </source>
</evidence>
<dbReference type="CDD" id="cd00051">
    <property type="entry name" value="EFh"/>
    <property type="match status" value="1"/>
</dbReference>
<reference evidence="9 10" key="1">
    <citation type="submission" date="2024-02" db="EMBL/GenBank/DDBJ databases">
        <authorList>
            <person name="Chen Y."/>
            <person name="Shah S."/>
            <person name="Dougan E. K."/>
            <person name="Thang M."/>
            <person name="Chan C."/>
        </authorList>
    </citation>
    <scope>NUCLEOTIDE SEQUENCE [LARGE SCALE GENOMIC DNA]</scope>
</reference>
<gene>
    <name evidence="9" type="ORF">SCF082_LOCUS44732</name>
</gene>
<dbReference type="Proteomes" id="UP001642464">
    <property type="component" value="Unassembled WGS sequence"/>
</dbReference>
<organism evidence="9 10">
    <name type="scientific">Durusdinium trenchii</name>
    <dbReference type="NCBI Taxonomy" id="1381693"/>
    <lineage>
        <taxon>Eukaryota</taxon>
        <taxon>Sar</taxon>
        <taxon>Alveolata</taxon>
        <taxon>Dinophyceae</taxon>
        <taxon>Suessiales</taxon>
        <taxon>Symbiodiniaceae</taxon>
        <taxon>Durusdinium</taxon>
    </lineage>
</organism>
<dbReference type="InterPro" id="IPR018247">
    <property type="entry name" value="EF_Hand_1_Ca_BS"/>
</dbReference>
<dbReference type="InterPro" id="IPR005821">
    <property type="entry name" value="Ion_trans_dom"/>
</dbReference>
<dbReference type="Gene3D" id="1.10.287.70">
    <property type="match status" value="1"/>
</dbReference>
<feature type="transmembrane region" description="Helical" evidence="7">
    <location>
        <begin position="67"/>
        <end position="90"/>
    </location>
</feature>
<feature type="transmembrane region" description="Helical" evidence="7">
    <location>
        <begin position="14"/>
        <end position="32"/>
    </location>
</feature>
<keyword evidence="2 7" id="KW-0812">Transmembrane</keyword>
<dbReference type="SUPFAM" id="SSF81324">
    <property type="entry name" value="Voltage-gated potassium channels"/>
    <property type="match status" value="1"/>
</dbReference>
<dbReference type="Pfam" id="PF00520">
    <property type="entry name" value="Ion_trans"/>
    <property type="match status" value="1"/>
</dbReference>
<evidence type="ECO:0000256" key="5">
    <source>
        <dbReference type="ARBA" id="ARBA00023136"/>
    </source>
</evidence>
<dbReference type="InterPro" id="IPR002048">
    <property type="entry name" value="EF_hand_dom"/>
</dbReference>